<dbReference type="AlphaFoldDB" id="A0A7J7KT02"/>
<dbReference type="GO" id="GO:0000139">
    <property type="term" value="C:Golgi membrane"/>
    <property type="evidence" value="ECO:0007669"/>
    <property type="project" value="UniProtKB-SubCell"/>
</dbReference>
<keyword evidence="3" id="KW-0808">Transferase</keyword>
<evidence type="ECO:0000256" key="3">
    <source>
        <dbReference type="ARBA" id="ARBA00022679"/>
    </source>
</evidence>
<evidence type="ECO:0000256" key="8">
    <source>
        <dbReference type="ARBA" id="ARBA00023136"/>
    </source>
</evidence>
<dbReference type="InterPro" id="IPR009729">
    <property type="entry name" value="Gal-3-0_sulfotransfrase"/>
</dbReference>
<protein>
    <recommendedName>
        <fullName evidence="12">GAL3ST1</fullName>
    </recommendedName>
</protein>
<dbReference type="Proteomes" id="UP000593567">
    <property type="component" value="Unassembled WGS sequence"/>
</dbReference>
<keyword evidence="7" id="KW-0333">Golgi apparatus</keyword>
<evidence type="ECO:0000313" key="10">
    <source>
        <dbReference type="EMBL" id="KAF6041341.1"/>
    </source>
</evidence>
<evidence type="ECO:0008006" key="12">
    <source>
        <dbReference type="Google" id="ProtNLM"/>
    </source>
</evidence>
<proteinExistence type="inferred from homology"/>
<dbReference type="Gene3D" id="3.40.50.300">
    <property type="entry name" value="P-loop containing nucleotide triphosphate hydrolases"/>
    <property type="match status" value="1"/>
</dbReference>
<dbReference type="GO" id="GO:0001733">
    <property type="term" value="F:galactosylceramide sulfotransferase activity"/>
    <property type="evidence" value="ECO:0007669"/>
    <property type="project" value="InterPro"/>
</dbReference>
<comment type="subcellular location">
    <subcellularLocation>
        <location evidence="1">Golgi apparatus membrane</location>
        <topology evidence="1">Single-pass type II membrane protein</topology>
    </subcellularLocation>
</comment>
<dbReference type="GO" id="GO:0009247">
    <property type="term" value="P:glycolipid biosynthetic process"/>
    <property type="evidence" value="ECO:0007669"/>
    <property type="project" value="InterPro"/>
</dbReference>
<dbReference type="InterPro" id="IPR027417">
    <property type="entry name" value="P-loop_NTPase"/>
</dbReference>
<evidence type="ECO:0000256" key="7">
    <source>
        <dbReference type="ARBA" id="ARBA00023034"/>
    </source>
</evidence>
<evidence type="ECO:0000256" key="1">
    <source>
        <dbReference type="ARBA" id="ARBA00004323"/>
    </source>
</evidence>
<comment type="caution">
    <text evidence="10">The sequence shown here is derived from an EMBL/GenBank/DDBJ whole genome shotgun (WGS) entry which is preliminary data.</text>
</comment>
<dbReference type="PANTHER" id="PTHR14647">
    <property type="entry name" value="GALACTOSE-3-O-SULFOTRANSFERASE"/>
    <property type="match status" value="1"/>
</dbReference>
<comment type="similarity">
    <text evidence="2">Belongs to the galactose-3-O-sulfotransferase family.</text>
</comment>
<name>A0A7J7KT02_BUGNE</name>
<dbReference type="PANTHER" id="PTHR14647:SF87">
    <property type="entry name" value="PUTATIVE-RELATED"/>
    <property type="match status" value="1"/>
</dbReference>
<keyword evidence="9" id="KW-0325">Glycoprotein</keyword>
<evidence type="ECO:0000313" key="11">
    <source>
        <dbReference type="Proteomes" id="UP000593567"/>
    </source>
</evidence>
<sequence>MSKKKLKLCIKILLCMLLADGVFLLYKYNEMRQTSGASIAAFKPSNVLNSLQFGNRKDIFKKYRNKDRNLSLKQVNAILNLKDLAKVRSQYTKKGNESVQSVLLLKTHKTGSSTIQNILLRYAILRNLTIALPAFKASFFWPLPFDAEEFVTKQKGITKYDFLVHHSKFHEAEMKIIMKPEAKFITILRDPVSLFKSAFAYYNMHSVRCFNTSIENIMYSPYIDRIQATGRCGSGLPVSNLQAFDLGLSMEKMDTASVDNLIQQLDRVMNIVIITEYFDESLILLRKKFNWELADIVYFKQNAQNGRSTRKASHPRKINKFIARLNGADIQIYKHFKQKFLNELDETFTKDELQSELSALHKLQGNYLDQCVETLAIANSSYFNHLTQNQIYFRPYGSNTLGYVLRNSAKSDINCRLMALPELSITYFLKGVAARPVSFSERKSPNF</sequence>
<accession>A0A7J7KT02</accession>
<keyword evidence="8" id="KW-0472">Membrane</keyword>
<reference evidence="10" key="1">
    <citation type="submission" date="2020-06" db="EMBL/GenBank/DDBJ databases">
        <title>Draft genome of Bugula neritina, a colonial animal packing powerful symbionts and potential medicines.</title>
        <authorList>
            <person name="Rayko M."/>
        </authorList>
    </citation>
    <scope>NUCLEOTIDE SEQUENCE [LARGE SCALE GENOMIC DNA]</scope>
    <source>
        <strain evidence="10">Kwan_BN1</strain>
    </source>
</reference>
<keyword evidence="11" id="KW-1185">Reference proteome</keyword>
<dbReference type="EMBL" id="VXIV02000057">
    <property type="protein sequence ID" value="KAF6041341.1"/>
    <property type="molecule type" value="Genomic_DNA"/>
</dbReference>
<keyword evidence="4" id="KW-0812">Transmembrane</keyword>
<evidence type="ECO:0000256" key="2">
    <source>
        <dbReference type="ARBA" id="ARBA00008124"/>
    </source>
</evidence>
<dbReference type="OrthoDB" id="514299at2759"/>
<gene>
    <name evidence="10" type="ORF">EB796_000352</name>
</gene>
<evidence type="ECO:0000256" key="5">
    <source>
        <dbReference type="ARBA" id="ARBA00022968"/>
    </source>
</evidence>
<dbReference type="Pfam" id="PF06990">
    <property type="entry name" value="Gal-3-0_sulfotr"/>
    <property type="match status" value="1"/>
</dbReference>
<evidence type="ECO:0000256" key="4">
    <source>
        <dbReference type="ARBA" id="ARBA00022692"/>
    </source>
</evidence>
<evidence type="ECO:0000256" key="9">
    <source>
        <dbReference type="ARBA" id="ARBA00023180"/>
    </source>
</evidence>
<organism evidence="10 11">
    <name type="scientific">Bugula neritina</name>
    <name type="common">Brown bryozoan</name>
    <name type="synonym">Sertularia neritina</name>
    <dbReference type="NCBI Taxonomy" id="10212"/>
    <lineage>
        <taxon>Eukaryota</taxon>
        <taxon>Metazoa</taxon>
        <taxon>Spiralia</taxon>
        <taxon>Lophotrochozoa</taxon>
        <taxon>Bryozoa</taxon>
        <taxon>Gymnolaemata</taxon>
        <taxon>Cheilostomatida</taxon>
        <taxon>Flustrina</taxon>
        <taxon>Buguloidea</taxon>
        <taxon>Bugulidae</taxon>
        <taxon>Bugula</taxon>
    </lineage>
</organism>
<dbReference type="SUPFAM" id="SSF52540">
    <property type="entry name" value="P-loop containing nucleoside triphosphate hydrolases"/>
    <property type="match status" value="1"/>
</dbReference>
<keyword evidence="5" id="KW-0735">Signal-anchor</keyword>
<evidence type="ECO:0000256" key="6">
    <source>
        <dbReference type="ARBA" id="ARBA00022989"/>
    </source>
</evidence>
<keyword evidence="6" id="KW-1133">Transmembrane helix</keyword>